<evidence type="ECO:0000313" key="2">
    <source>
        <dbReference type="EMBL" id="PSR25585.1"/>
    </source>
</evidence>
<evidence type="ECO:0000259" key="1">
    <source>
        <dbReference type="Pfam" id="PF01521"/>
    </source>
</evidence>
<reference evidence="2 3" key="1">
    <citation type="journal article" date="2014" name="BMC Genomics">
        <title>Comparison of environmental and isolate Sulfobacillus genomes reveals diverse carbon, sulfur, nitrogen, and hydrogen metabolisms.</title>
        <authorList>
            <person name="Justice N.B."/>
            <person name="Norman A."/>
            <person name="Brown C.T."/>
            <person name="Singh A."/>
            <person name="Thomas B.C."/>
            <person name="Banfield J.F."/>
        </authorList>
    </citation>
    <scope>NUCLEOTIDE SEQUENCE [LARGE SCALE GENOMIC DNA]</scope>
    <source>
        <strain evidence="2">AMDSBA5</strain>
    </source>
</reference>
<dbReference type="Pfam" id="PF01521">
    <property type="entry name" value="Fe-S_biosyn"/>
    <property type="match status" value="1"/>
</dbReference>
<dbReference type="InterPro" id="IPR035903">
    <property type="entry name" value="HesB-like_dom_sf"/>
</dbReference>
<sequence length="109" mass="11761">MMAIALEITPQANHAFSQLNQKPLATYIRIHASNACGCGQIRFRMQWDDQKHRTDTIIPTAGVPLVLDPATVAHLQGATLDYSDEPFGQGFRITAPAVLIGADCGCGCH</sequence>
<dbReference type="Proteomes" id="UP000242705">
    <property type="component" value="Unassembled WGS sequence"/>
</dbReference>
<accession>A0A2T2WTL9</accession>
<dbReference type="EMBL" id="PXYX01000028">
    <property type="protein sequence ID" value="PSR25585.1"/>
    <property type="molecule type" value="Genomic_DNA"/>
</dbReference>
<dbReference type="Gene3D" id="2.60.300.12">
    <property type="entry name" value="HesB-like domain"/>
    <property type="match status" value="1"/>
</dbReference>
<gene>
    <name evidence="2" type="ORF">C7B47_11900</name>
</gene>
<name>A0A2T2WTL9_SULTH</name>
<organism evidence="2 3">
    <name type="scientific">Sulfobacillus thermosulfidooxidans</name>
    <dbReference type="NCBI Taxonomy" id="28034"/>
    <lineage>
        <taxon>Bacteria</taxon>
        <taxon>Bacillati</taxon>
        <taxon>Bacillota</taxon>
        <taxon>Clostridia</taxon>
        <taxon>Eubacteriales</taxon>
        <taxon>Clostridiales Family XVII. Incertae Sedis</taxon>
        <taxon>Sulfobacillus</taxon>
    </lineage>
</organism>
<comment type="caution">
    <text evidence="2">The sequence shown here is derived from an EMBL/GenBank/DDBJ whole genome shotgun (WGS) entry which is preliminary data.</text>
</comment>
<evidence type="ECO:0000313" key="3">
    <source>
        <dbReference type="Proteomes" id="UP000242705"/>
    </source>
</evidence>
<feature type="domain" description="Core" evidence="1">
    <location>
        <begin position="6"/>
        <end position="97"/>
    </location>
</feature>
<dbReference type="AlphaFoldDB" id="A0A2T2WTL9"/>
<proteinExistence type="predicted"/>
<protein>
    <submittedName>
        <fullName evidence="2">Iron-sulfur cluster assembly accessory protein</fullName>
    </submittedName>
</protein>
<dbReference type="SUPFAM" id="SSF89360">
    <property type="entry name" value="HesB-like domain"/>
    <property type="match status" value="1"/>
</dbReference>
<dbReference type="InterPro" id="IPR000361">
    <property type="entry name" value="ATAP_core_dom"/>
</dbReference>